<name>A0ABQ1MWD5_9BACT</name>
<dbReference type="InterPro" id="IPR022409">
    <property type="entry name" value="PKD/Chitinase_dom"/>
</dbReference>
<dbReference type="CDD" id="cd00146">
    <property type="entry name" value="PKD"/>
    <property type="match status" value="1"/>
</dbReference>
<evidence type="ECO:0000313" key="2">
    <source>
        <dbReference type="EMBL" id="GGC48307.1"/>
    </source>
</evidence>
<dbReference type="SUPFAM" id="SSF49464">
    <property type="entry name" value="Carboxypeptidase regulatory domain-like"/>
    <property type="match status" value="1"/>
</dbReference>
<dbReference type="Gene3D" id="2.60.120.380">
    <property type="match status" value="2"/>
</dbReference>
<dbReference type="InterPro" id="IPR000601">
    <property type="entry name" value="PKD_dom"/>
</dbReference>
<organism evidence="2 3">
    <name type="scientific">Marivirga lumbricoides</name>
    <dbReference type="NCBI Taxonomy" id="1046115"/>
    <lineage>
        <taxon>Bacteria</taxon>
        <taxon>Pseudomonadati</taxon>
        <taxon>Bacteroidota</taxon>
        <taxon>Cytophagia</taxon>
        <taxon>Cytophagales</taxon>
        <taxon>Marivirgaceae</taxon>
        <taxon>Marivirga</taxon>
    </lineage>
</organism>
<feature type="domain" description="PKD" evidence="1">
    <location>
        <begin position="259"/>
        <end position="330"/>
    </location>
</feature>
<dbReference type="Gene3D" id="2.60.40.10">
    <property type="entry name" value="Immunoglobulins"/>
    <property type="match status" value="1"/>
</dbReference>
<keyword evidence="3" id="KW-1185">Reference proteome</keyword>
<dbReference type="InterPro" id="IPR008969">
    <property type="entry name" value="CarboxyPept-like_regulatory"/>
</dbReference>
<dbReference type="Proteomes" id="UP000636010">
    <property type="component" value="Unassembled WGS sequence"/>
</dbReference>
<dbReference type="SMART" id="SM00089">
    <property type="entry name" value="PKD"/>
    <property type="match status" value="1"/>
</dbReference>
<reference evidence="3" key="1">
    <citation type="journal article" date="2019" name="Int. J. Syst. Evol. Microbiol.">
        <title>The Global Catalogue of Microorganisms (GCM) 10K type strain sequencing project: providing services to taxonomists for standard genome sequencing and annotation.</title>
        <authorList>
            <consortium name="The Broad Institute Genomics Platform"/>
            <consortium name="The Broad Institute Genome Sequencing Center for Infectious Disease"/>
            <person name="Wu L."/>
            <person name="Ma J."/>
        </authorList>
    </citation>
    <scope>NUCLEOTIDE SEQUENCE [LARGE SCALE GENOMIC DNA]</scope>
    <source>
        <strain evidence="3">CGMCC 1.10832</strain>
    </source>
</reference>
<proteinExistence type="predicted"/>
<evidence type="ECO:0000259" key="1">
    <source>
        <dbReference type="PROSITE" id="PS50093"/>
    </source>
</evidence>
<dbReference type="SUPFAM" id="SSF49299">
    <property type="entry name" value="PKD domain"/>
    <property type="match status" value="1"/>
</dbReference>
<gene>
    <name evidence="2" type="ORF">GCM10011506_37420</name>
</gene>
<dbReference type="RefSeq" id="WP_188466467.1">
    <property type="nucleotide sequence ID" value="NZ_BAABHU010000013.1"/>
</dbReference>
<dbReference type="PROSITE" id="PS50093">
    <property type="entry name" value="PKD"/>
    <property type="match status" value="1"/>
</dbReference>
<dbReference type="Pfam" id="PF18911">
    <property type="entry name" value="PKD_4"/>
    <property type="match status" value="1"/>
</dbReference>
<dbReference type="EMBL" id="BMEC01000013">
    <property type="protein sequence ID" value="GGC48307.1"/>
    <property type="molecule type" value="Genomic_DNA"/>
</dbReference>
<evidence type="ECO:0000313" key="3">
    <source>
        <dbReference type="Proteomes" id="UP000636010"/>
    </source>
</evidence>
<protein>
    <recommendedName>
        <fullName evidence="1">PKD domain-containing protein</fullName>
    </recommendedName>
</protein>
<accession>A0ABQ1MWD5</accession>
<dbReference type="InterPro" id="IPR013783">
    <property type="entry name" value="Ig-like_fold"/>
</dbReference>
<comment type="caution">
    <text evidence="2">The sequence shown here is derived from an EMBL/GenBank/DDBJ whole genome shotgun (WGS) entry which is preliminary data.</text>
</comment>
<dbReference type="InterPro" id="IPR035986">
    <property type="entry name" value="PKD_dom_sf"/>
</dbReference>
<sequence length="1341" mass="147041">MKTIKNLLKPFLFIIFLFSALYSYSQQLLEGTVLDEKGEAVPLSKVKIFSENEDLLYSGFTGENGEFVTDLVIKEGSVTATDRAIENDYYLSCVYPNPINNPPVYFKYRSQNQSIPAIKFYNLSGKEIREGTLIEAGTYLYKAKFNKSGTPQFGGLLSVSQAMKLQYEVVDIGSNYSSAFDESKAANLEASGMRYAQSDTISGTVRVEIEKSQFITLSELINTDVEANISKIYELSLAPKPTASFEIIMPDEEQEGEIVKFDASASSGANNEELIFSWSFGDSTRGGQMQIPHIYSKAGTYSVSLTVTGAYGARETLSKELIIKPEESNTGTVAIRGIITDTKGEPLQDVRVFVPHMDSSFVTNEIGEVAFDGFISGKSQMLEISKTGFISEYYNLQILNTARQGYFELSLIERAPEIIVQSVEYGATATGSEGVQVKLPVEGLVHSDGSIVTGDVEIYMTALDVSDDGVLEAFPGTFSGITFEGEAPLIMTFGTVEFTFMQNGEELQVAAGKTATIDIPIYVENDVDGTALTAGEQFPMWFYDESSGNWVQDGTGTVTVSGESPTGFVLRGEVSHFSWWNHDIAPEPWYAIPECKIEDKEGLPTLDIPNGGACFINGKLEGPTGPRGNPSTPNCCQPLACPPDVPIIFAGSGGNGIFKGSVTASGAAGTTTTVIITMNRVAGYGEPAGEIAPDTTFTTAIEEANSIDAFTVNQEVGEKMLLSVGQANGSTLEGTVEIRDPDNLPIEKRTFGSGLSAVLILEVEKTGDYQIIVDGTANEPGAYVVSLSKTQIIELNSNAKSNLAVARGVQQMAVNLDSGQLFNLALATTDISGRLYLNLFDPSSKRIYRQRGERYISSGVIVAEHSGVYLIQVEGVDSDSNGEFTIGLSGIEEPQLLTPEVPYTLTEGTLNIIGEKQYYKFTGNQLERKNFAIHSIDGLTGRLRIRRPGEQPFYKRNAISETYRGEWADLSYTLTLPETGEYIIEIETYVLLTNELESLTGNYEAFIFTPVKQSIDINSQIKDELTTFFDAVNEFRHYTFTGSQGQVINVARITEFSGRNTITVFDSEMTGLKSTRDNPELGYVELPADGPYVIEINGVDRERSQGEFTLGLTTIDAPQPISFTPPFSTLEGSIDVLGRHKYYSINVDSLERYNVGLSNSDTLRSALKLLRYDESREFYKRTSFKNVSLGDGGARSITYPYAMPFSGELIFEVEASLAHESTSLGAYELYLAKREEIPIDLNTIVTGTLSRDLDAFNQIHPYLITSPASNQISVSFTYDVPETFPPRIYIAVYSLEGEELYRKRTFNSDVITLPSSGNYIMEIESVDGPNNKSFSFIVNEE</sequence>